<evidence type="ECO:0000313" key="2">
    <source>
        <dbReference type="Proteomes" id="UP000034228"/>
    </source>
</evidence>
<evidence type="ECO:0008006" key="3">
    <source>
        <dbReference type="Google" id="ProtNLM"/>
    </source>
</evidence>
<protein>
    <recommendedName>
        <fullName evidence="3">Flagellar rod protein FlaI</fullName>
    </recommendedName>
</protein>
<gene>
    <name evidence="1" type="ORF">WG68_03700</name>
</gene>
<dbReference type="AlphaFoldDB" id="A0A0M2VD52"/>
<dbReference type="EMBL" id="LAHO01000002">
    <property type="protein sequence ID" value="KKO47043.1"/>
    <property type="molecule type" value="Genomic_DNA"/>
</dbReference>
<keyword evidence="2" id="KW-1185">Reference proteome</keyword>
<dbReference type="Proteomes" id="UP000034228">
    <property type="component" value="Unassembled WGS sequence"/>
</dbReference>
<name>A0A0M2VD52_9GAMM</name>
<comment type="caution">
    <text evidence="1">The sequence shown here is derived from an EMBL/GenBank/DDBJ whole genome shotgun (WGS) entry which is preliminary data.</text>
</comment>
<reference evidence="1 2" key="1">
    <citation type="submission" date="2015-03" db="EMBL/GenBank/DDBJ databases">
        <title>Draft genome sequences of two protease-producing strains of Arsukibacterium isolated from two cold and alkaline environments.</title>
        <authorList>
            <person name="Lylloff J.E."/>
            <person name="Skov L.B."/>
            <person name="Jepsen M."/>
            <person name="Hallin P.F."/>
            <person name="Sorensen S.J."/>
            <person name="Stougaard P."/>
            <person name="Glaring M.A."/>
        </authorList>
    </citation>
    <scope>NUCLEOTIDE SEQUENCE [LARGE SCALE GENOMIC DNA]</scope>
    <source>
        <strain evidence="1 2">GCM72</strain>
    </source>
</reference>
<dbReference type="OrthoDB" id="5770478at2"/>
<dbReference type="RefSeq" id="WP_046556289.1">
    <property type="nucleotide sequence ID" value="NZ_LAHO01000002.1"/>
</dbReference>
<organism evidence="1 2">
    <name type="scientific">Arsukibacterium ikkense</name>
    <dbReference type="NCBI Taxonomy" id="336831"/>
    <lineage>
        <taxon>Bacteria</taxon>
        <taxon>Pseudomonadati</taxon>
        <taxon>Pseudomonadota</taxon>
        <taxon>Gammaproteobacteria</taxon>
        <taxon>Chromatiales</taxon>
        <taxon>Chromatiaceae</taxon>
        <taxon>Arsukibacterium</taxon>
    </lineage>
</organism>
<accession>A0A0M2VD52</accession>
<sequence>MSALEKLEQQCASLREKVDLIILQPGYDIEQVAILVDQLNQHLCKNEQPKENIDAFAWFLQQNLDWLQATMAKLVSDREAVANSMLQIKKGRQAQHSYGQHN</sequence>
<proteinExistence type="predicted"/>
<dbReference type="STRING" id="336831.WG68_03700"/>
<evidence type="ECO:0000313" key="1">
    <source>
        <dbReference type="EMBL" id="KKO47043.1"/>
    </source>
</evidence>